<organism evidence="1 2">
    <name type="scientific">Pelobates cultripes</name>
    <name type="common">Western spadefoot toad</name>
    <dbReference type="NCBI Taxonomy" id="61616"/>
    <lineage>
        <taxon>Eukaryota</taxon>
        <taxon>Metazoa</taxon>
        <taxon>Chordata</taxon>
        <taxon>Craniata</taxon>
        <taxon>Vertebrata</taxon>
        <taxon>Euteleostomi</taxon>
        <taxon>Amphibia</taxon>
        <taxon>Batrachia</taxon>
        <taxon>Anura</taxon>
        <taxon>Pelobatoidea</taxon>
        <taxon>Pelobatidae</taxon>
        <taxon>Pelobates</taxon>
    </lineage>
</organism>
<accession>A0AAD1SVH1</accession>
<dbReference type="Proteomes" id="UP001295444">
    <property type="component" value="Chromosome 08"/>
</dbReference>
<reference evidence="1" key="1">
    <citation type="submission" date="2022-03" db="EMBL/GenBank/DDBJ databases">
        <authorList>
            <person name="Alioto T."/>
            <person name="Alioto T."/>
            <person name="Gomez Garrido J."/>
        </authorList>
    </citation>
    <scope>NUCLEOTIDE SEQUENCE</scope>
</reference>
<name>A0AAD1SVH1_PELCU</name>
<keyword evidence="2" id="KW-1185">Reference proteome</keyword>
<dbReference type="AlphaFoldDB" id="A0AAD1SVH1"/>
<gene>
    <name evidence="1" type="ORF">PECUL_23A033391</name>
</gene>
<evidence type="ECO:0000313" key="2">
    <source>
        <dbReference type="Proteomes" id="UP001295444"/>
    </source>
</evidence>
<protein>
    <recommendedName>
        <fullName evidence="3">Reverse transcriptase</fullName>
    </recommendedName>
</protein>
<evidence type="ECO:0000313" key="1">
    <source>
        <dbReference type="EMBL" id="CAH2311196.1"/>
    </source>
</evidence>
<dbReference type="PANTHER" id="PTHR31635">
    <property type="entry name" value="REVERSE TRANSCRIPTASE DOMAIN-CONTAINING PROTEIN-RELATED"/>
    <property type="match status" value="1"/>
</dbReference>
<sequence>MLLLPKLLYKFRMLPIYANPKFYKHLQAIISSFVWEARKPRLASSLLQQRTQQGGLGLPDVAKYHKASLLEAAIKLHATKGTFQWVDMEHATAPGGSLIPMLWTPPQFRPHTPHMFQTSVLTMKQWDSLHHSKNKSEKFHPRAPMAALGSLAPGLTWSSWRKQGITHIADAYHNQQLMPFPDLQKKYGLPNSSIFQYLQLKSIAAHKILTQRDTTPHDHHFLDAIHDRCWQTPTKPKSLALCYASLLHNTATTHFPYEKQWQAEYAPSPSGDAWLRSLNALKVAILTILAARNLIATNWKSDICPSRQQLLDKLNLYYTYERMTTNSPKRSQALREAWTPWANIYANQQRTTLSPNIICYYPDQSYHPRPPTTPKR</sequence>
<evidence type="ECO:0008006" key="3">
    <source>
        <dbReference type="Google" id="ProtNLM"/>
    </source>
</evidence>
<proteinExistence type="predicted"/>
<dbReference type="EMBL" id="OW240919">
    <property type="protein sequence ID" value="CAH2311196.1"/>
    <property type="molecule type" value="Genomic_DNA"/>
</dbReference>
<dbReference type="PANTHER" id="PTHR31635:SF196">
    <property type="entry name" value="REVERSE TRANSCRIPTASE DOMAIN-CONTAINING PROTEIN-RELATED"/>
    <property type="match status" value="1"/>
</dbReference>